<dbReference type="GO" id="GO:0043021">
    <property type="term" value="F:ribonucleoprotein complex binding"/>
    <property type="evidence" value="ECO:0007669"/>
    <property type="project" value="UniProtKB-UniRule"/>
</dbReference>
<dbReference type="AlphaFoldDB" id="A0A158NV27"/>
<keyword evidence="5 6" id="KW-0539">Nucleus</keyword>
<dbReference type="EMBL" id="ADTU01026871">
    <property type="status" value="NOT_ANNOTATED_CDS"/>
    <property type="molecule type" value="Genomic_DNA"/>
</dbReference>
<reference evidence="10" key="2">
    <citation type="submission" date="2016-04" db="UniProtKB">
        <authorList>
            <consortium name="EnsemblMetazoa"/>
        </authorList>
    </citation>
    <scope>IDENTIFICATION</scope>
</reference>
<keyword evidence="4" id="KW-0677">Repeat</keyword>
<dbReference type="GO" id="GO:0030687">
    <property type="term" value="C:preribosome, large subunit precursor"/>
    <property type="evidence" value="ECO:0007669"/>
    <property type="project" value="UniProtKB-UniRule"/>
</dbReference>
<evidence type="ECO:0000313" key="10">
    <source>
        <dbReference type="EnsemblMetazoa" id="XP_012061385.1"/>
    </source>
</evidence>
<keyword evidence="1 6" id="KW-0690">Ribosome biogenesis</keyword>
<evidence type="ECO:0000256" key="5">
    <source>
        <dbReference type="ARBA" id="ARBA00023242"/>
    </source>
</evidence>
<dbReference type="InterPro" id="IPR028599">
    <property type="entry name" value="WDR12/Ytm1"/>
</dbReference>
<evidence type="ECO:0000256" key="7">
    <source>
        <dbReference type="PROSITE-ProRule" id="PRU00221"/>
    </source>
</evidence>
<dbReference type="EnsemblMetazoa" id="XM_012205995.1">
    <property type="protein sequence ID" value="XP_012061385.1"/>
    <property type="gene ID" value="LOC105624638"/>
</dbReference>
<comment type="similarity">
    <text evidence="6">Belongs to the WD repeat WDR12/YTM1 family.</text>
</comment>
<evidence type="ECO:0000259" key="9">
    <source>
        <dbReference type="Pfam" id="PF08154"/>
    </source>
</evidence>
<proteinExistence type="inferred from homology"/>
<accession>A0A158NV27</accession>
<dbReference type="PANTHER" id="PTHR19855:SF11">
    <property type="entry name" value="RIBOSOME BIOGENESIS PROTEIN WDR12"/>
    <property type="match status" value="1"/>
</dbReference>
<keyword evidence="2 6" id="KW-0698">rRNA processing</keyword>
<feature type="domain" description="NLE" evidence="9">
    <location>
        <begin position="32"/>
        <end position="98"/>
    </location>
</feature>
<feature type="compositionally biased region" description="Acidic residues" evidence="8">
    <location>
        <begin position="461"/>
        <end position="484"/>
    </location>
</feature>
<dbReference type="SUPFAM" id="SSF50978">
    <property type="entry name" value="WD40 repeat-like"/>
    <property type="match status" value="1"/>
</dbReference>
<comment type="function">
    <text evidence="6">Required for maturation of ribosomal RNAs and formation of the large ribosomal subunit.</text>
</comment>
<dbReference type="InterPro" id="IPR020472">
    <property type="entry name" value="WD40_PAC1"/>
</dbReference>
<dbReference type="OrthoDB" id="10251381at2759"/>
<dbReference type="PROSITE" id="PS00678">
    <property type="entry name" value="WD_REPEATS_1"/>
    <property type="match status" value="1"/>
</dbReference>
<dbReference type="SMART" id="SM00320">
    <property type="entry name" value="WD40"/>
    <property type="match status" value="7"/>
</dbReference>
<keyword evidence="3 7" id="KW-0853">WD repeat</keyword>
<feature type="repeat" description="WD" evidence="7">
    <location>
        <begin position="213"/>
        <end position="254"/>
    </location>
</feature>
<sequence length="484" mass="54930">MEIESIKKNRLKMKLKDNAMSTNKDHKDETQIQIRFITKQQQFAVPDYPLSVHSSIITDELNTLVNELLRESNDIQDQVEFDFLICSQFLRTSLIEHITDREISTEDVIDVEYVEKYPSPEPKDCLIHDDWVSAVAVCGKWILTGSYDNMLHIWTLKGKHHLVIPGHVSPVRAVAWISLNDDNASFVSASMDQTCMIWNWDITKNFVECIHICKGHRRSIEAVSINYDKTLMATGAWDNMLYIWSTSTHEDDNDGESASKRARSEYANKTKTPKCAMKGHKQAISGIVWSDKTEIITGSWDHTIKTWDTELNGIKQEIYGDKCFFDIDYSPLSRVVIAGSADQHVRLYDPRSTEGMIVKARFTSHTQWVTSVRWSTIDEHLFISGGYDNIVKLWDTRSPKAPLFDLLGHEDKVLSCDWSNPKLIMSGGADNTLRIFKSNHSDTRNSAGCTNNDNSNGNDGDNSDGDNSDGDNSDDDNSDDDSDR</sequence>
<feature type="region of interest" description="Disordered" evidence="8">
    <location>
        <begin position="440"/>
        <end position="484"/>
    </location>
</feature>
<dbReference type="InParanoid" id="A0A158NV27"/>
<name>A0A158NV27_ATTCE</name>
<reference evidence="11" key="1">
    <citation type="journal article" date="2011" name="PLoS Genet.">
        <title>The genome sequence of the leaf-cutter ant Atta cephalotes reveals insights into its obligate symbiotic lifestyle.</title>
        <authorList>
            <person name="Suen G."/>
            <person name="Teiling C."/>
            <person name="Li L."/>
            <person name="Holt C."/>
            <person name="Abouheif E."/>
            <person name="Bornberg-Bauer E."/>
            <person name="Bouffard P."/>
            <person name="Caldera E.J."/>
            <person name="Cash E."/>
            <person name="Cavanaugh A."/>
            <person name="Denas O."/>
            <person name="Elhaik E."/>
            <person name="Fave M.J."/>
            <person name="Gadau J."/>
            <person name="Gibson J.D."/>
            <person name="Graur D."/>
            <person name="Grubbs K.J."/>
            <person name="Hagen D.E."/>
            <person name="Harkins T.T."/>
            <person name="Helmkampf M."/>
            <person name="Hu H."/>
            <person name="Johnson B.R."/>
            <person name="Kim J."/>
            <person name="Marsh S.E."/>
            <person name="Moeller J.A."/>
            <person name="Munoz-Torres M.C."/>
            <person name="Murphy M.C."/>
            <person name="Naughton M.C."/>
            <person name="Nigam S."/>
            <person name="Overson R."/>
            <person name="Rajakumar R."/>
            <person name="Reese J.T."/>
            <person name="Scott J.J."/>
            <person name="Smith C.R."/>
            <person name="Tao S."/>
            <person name="Tsutsui N.D."/>
            <person name="Viljakainen L."/>
            <person name="Wissler L."/>
            <person name="Yandell M.D."/>
            <person name="Zimmer F."/>
            <person name="Taylor J."/>
            <person name="Slater S.C."/>
            <person name="Clifton S.W."/>
            <person name="Warren W.C."/>
            <person name="Elsik C.G."/>
            <person name="Smith C.D."/>
            <person name="Weinstock G.M."/>
            <person name="Gerardo N.M."/>
            <person name="Currie C.R."/>
        </authorList>
    </citation>
    <scope>NUCLEOTIDE SEQUENCE [LARGE SCALE GENOMIC DNA]</scope>
</reference>
<dbReference type="CDD" id="cd00200">
    <property type="entry name" value="WD40"/>
    <property type="match status" value="1"/>
</dbReference>
<feature type="repeat" description="WD" evidence="7">
    <location>
        <begin position="277"/>
        <end position="310"/>
    </location>
</feature>
<evidence type="ECO:0000256" key="8">
    <source>
        <dbReference type="SAM" id="MobiDB-lite"/>
    </source>
</evidence>
<dbReference type="KEGG" id="acep:105624638"/>
<dbReference type="FunFam" id="2.130.10.10:FF:001898">
    <property type="entry name" value="Ribosome biogenesis protein WDR12 homolog"/>
    <property type="match status" value="1"/>
</dbReference>
<dbReference type="Proteomes" id="UP000005205">
    <property type="component" value="Unassembled WGS sequence"/>
</dbReference>
<dbReference type="GO" id="GO:0005654">
    <property type="term" value="C:nucleoplasm"/>
    <property type="evidence" value="ECO:0007669"/>
    <property type="project" value="UniProtKB-SubCell"/>
</dbReference>
<feature type="repeat" description="WD" evidence="7">
    <location>
        <begin position="406"/>
        <end position="446"/>
    </location>
</feature>
<evidence type="ECO:0000256" key="1">
    <source>
        <dbReference type="ARBA" id="ARBA00022517"/>
    </source>
</evidence>
<evidence type="ECO:0000256" key="3">
    <source>
        <dbReference type="ARBA" id="ARBA00022574"/>
    </source>
</evidence>
<evidence type="ECO:0000256" key="2">
    <source>
        <dbReference type="ARBA" id="ARBA00022552"/>
    </source>
</evidence>
<feature type="compositionally biased region" description="Low complexity" evidence="8">
    <location>
        <begin position="451"/>
        <end position="460"/>
    </location>
</feature>
<evidence type="ECO:0000256" key="6">
    <source>
        <dbReference type="HAMAP-Rule" id="MF_03029"/>
    </source>
</evidence>
<evidence type="ECO:0000256" key="4">
    <source>
        <dbReference type="ARBA" id="ARBA00022737"/>
    </source>
</evidence>
<dbReference type="eggNOG" id="KOG0313">
    <property type="taxonomic scope" value="Eukaryota"/>
</dbReference>
<dbReference type="GO" id="GO:0000466">
    <property type="term" value="P:maturation of 5.8S rRNA from tricistronic rRNA transcript (SSU-rRNA, 5.8S rRNA, LSU-rRNA)"/>
    <property type="evidence" value="ECO:0007669"/>
    <property type="project" value="UniProtKB-UniRule"/>
</dbReference>
<dbReference type="HAMAP" id="MF_03029">
    <property type="entry name" value="WDR12"/>
    <property type="match status" value="1"/>
</dbReference>
<evidence type="ECO:0000313" key="11">
    <source>
        <dbReference type="Proteomes" id="UP000005205"/>
    </source>
</evidence>
<dbReference type="PANTHER" id="PTHR19855">
    <property type="entry name" value="WD40 REPEAT PROTEIN 12, 37"/>
    <property type="match status" value="1"/>
</dbReference>
<dbReference type="Pfam" id="PF00400">
    <property type="entry name" value="WD40"/>
    <property type="match status" value="7"/>
</dbReference>
<protein>
    <recommendedName>
        <fullName evidence="6">Ribosome biogenesis protein WDR12 homolog</fullName>
    </recommendedName>
</protein>
<dbReference type="InterPro" id="IPR001680">
    <property type="entry name" value="WD40_rpt"/>
</dbReference>
<dbReference type="PROSITE" id="PS50082">
    <property type="entry name" value="WD_REPEATS_2"/>
    <property type="match status" value="4"/>
</dbReference>
<dbReference type="InterPro" id="IPR019775">
    <property type="entry name" value="WD40_repeat_CS"/>
</dbReference>
<dbReference type="FunCoup" id="A0A158NV27">
    <property type="interactions" value="1686"/>
</dbReference>
<dbReference type="Pfam" id="PF08154">
    <property type="entry name" value="NLE"/>
    <property type="match status" value="1"/>
</dbReference>
<dbReference type="InterPro" id="IPR015943">
    <property type="entry name" value="WD40/YVTN_repeat-like_dom_sf"/>
</dbReference>
<dbReference type="PROSITE" id="PS50294">
    <property type="entry name" value="WD_REPEATS_REGION"/>
    <property type="match status" value="3"/>
</dbReference>
<dbReference type="GO" id="GO:0000463">
    <property type="term" value="P:maturation of LSU-rRNA from tricistronic rRNA transcript (SSU-rRNA, 5.8S rRNA, LSU-rRNA)"/>
    <property type="evidence" value="ECO:0007669"/>
    <property type="project" value="UniProtKB-UniRule"/>
</dbReference>
<dbReference type="InterPro" id="IPR012972">
    <property type="entry name" value="NLE"/>
</dbReference>
<comment type="subcellular location">
    <subcellularLocation>
        <location evidence="6">Nucleus</location>
        <location evidence="6">Nucleolus</location>
    </subcellularLocation>
    <subcellularLocation>
        <location evidence="6">Nucleus</location>
        <location evidence="6">Nucleoplasm</location>
    </subcellularLocation>
</comment>
<organism evidence="10 11">
    <name type="scientific">Atta cephalotes</name>
    <name type="common">Leafcutter ant</name>
    <dbReference type="NCBI Taxonomy" id="12957"/>
    <lineage>
        <taxon>Eukaryota</taxon>
        <taxon>Metazoa</taxon>
        <taxon>Ecdysozoa</taxon>
        <taxon>Arthropoda</taxon>
        <taxon>Hexapoda</taxon>
        <taxon>Insecta</taxon>
        <taxon>Pterygota</taxon>
        <taxon>Neoptera</taxon>
        <taxon>Endopterygota</taxon>
        <taxon>Hymenoptera</taxon>
        <taxon>Apocrita</taxon>
        <taxon>Aculeata</taxon>
        <taxon>Formicoidea</taxon>
        <taxon>Formicidae</taxon>
        <taxon>Myrmicinae</taxon>
        <taxon>Atta</taxon>
    </lineage>
</organism>
<dbReference type="PRINTS" id="PR00320">
    <property type="entry name" value="GPROTEINBRPT"/>
</dbReference>
<gene>
    <name evidence="10" type="primary">105624638</name>
</gene>
<dbReference type="Gene3D" id="2.130.10.10">
    <property type="entry name" value="YVTN repeat-like/Quinoprotein amine dehydrogenase"/>
    <property type="match status" value="2"/>
</dbReference>
<dbReference type="InterPro" id="IPR036322">
    <property type="entry name" value="WD40_repeat_dom_sf"/>
</dbReference>
<feature type="repeat" description="WD" evidence="7">
    <location>
        <begin position="362"/>
        <end position="398"/>
    </location>
</feature>
<keyword evidence="11" id="KW-1185">Reference proteome</keyword>
<dbReference type="STRING" id="12957.A0A158NV27"/>
<dbReference type="GO" id="GO:0005730">
    <property type="term" value="C:nucleolus"/>
    <property type="evidence" value="ECO:0007669"/>
    <property type="project" value="UniProtKB-SubCell"/>
</dbReference>
<dbReference type="EMBL" id="ADTU01026872">
    <property type="status" value="NOT_ANNOTATED_CDS"/>
    <property type="molecule type" value="Genomic_DNA"/>
</dbReference>